<proteinExistence type="predicted"/>
<dbReference type="SUPFAM" id="SSF57567">
    <property type="entry name" value="Serine protease inhibitors"/>
    <property type="match status" value="1"/>
</dbReference>
<accession>A0A0K0D966</accession>
<protein>
    <submittedName>
        <fullName evidence="4">TIL domain-containing protein</fullName>
    </submittedName>
</protein>
<evidence type="ECO:0000256" key="1">
    <source>
        <dbReference type="ARBA" id="ARBA00022900"/>
    </source>
</evidence>
<dbReference type="Gene3D" id="2.10.25.10">
    <property type="entry name" value="Laminin"/>
    <property type="match status" value="1"/>
</dbReference>
<dbReference type="CDD" id="cd19941">
    <property type="entry name" value="TIL"/>
    <property type="match status" value="1"/>
</dbReference>
<dbReference type="WBParaSite" id="ACAC_0000663901-mRNA-1">
    <property type="protein sequence ID" value="ACAC_0000663901-mRNA-1"/>
    <property type="gene ID" value="ACAC_0000663901"/>
</dbReference>
<dbReference type="InterPro" id="IPR002919">
    <property type="entry name" value="TIL_dom"/>
</dbReference>
<name>A0A0K0D966_ANGCA</name>
<evidence type="ECO:0000313" key="3">
    <source>
        <dbReference type="Proteomes" id="UP000035642"/>
    </source>
</evidence>
<dbReference type="GO" id="GO:0004867">
    <property type="term" value="F:serine-type endopeptidase inhibitor activity"/>
    <property type="evidence" value="ECO:0007669"/>
    <property type="project" value="UniProtKB-KW"/>
</dbReference>
<keyword evidence="1" id="KW-0646">Protease inhibitor</keyword>
<organism evidence="3 4">
    <name type="scientific">Angiostrongylus cantonensis</name>
    <name type="common">Rat lungworm</name>
    <dbReference type="NCBI Taxonomy" id="6313"/>
    <lineage>
        <taxon>Eukaryota</taxon>
        <taxon>Metazoa</taxon>
        <taxon>Ecdysozoa</taxon>
        <taxon>Nematoda</taxon>
        <taxon>Chromadorea</taxon>
        <taxon>Rhabditida</taxon>
        <taxon>Rhabditina</taxon>
        <taxon>Rhabditomorpha</taxon>
        <taxon>Strongyloidea</taxon>
        <taxon>Metastrongylidae</taxon>
        <taxon>Angiostrongylus</taxon>
    </lineage>
</organism>
<evidence type="ECO:0000259" key="2">
    <source>
        <dbReference type="Pfam" id="PF01826"/>
    </source>
</evidence>
<dbReference type="AlphaFoldDB" id="A0A0K0D966"/>
<dbReference type="InterPro" id="IPR036084">
    <property type="entry name" value="Ser_inhib-like_sf"/>
</dbReference>
<dbReference type="STRING" id="6313.A0A0K0D966"/>
<evidence type="ECO:0000313" key="4">
    <source>
        <dbReference type="WBParaSite" id="ACAC_0000663901-mRNA-1"/>
    </source>
</evidence>
<reference evidence="4" key="2">
    <citation type="submission" date="2017-02" db="UniProtKB">
        <authorList>
            <consortium name="WormBaseParasite"/>
        </authorList>
    </citation>
    <scope>IDENTIFICATION</scope>
</reference>
<keyword evidence="3" id="KW-1185">Reference proteome</keyword>
<reference evidence="3" key="1">
    <citation type="submission" date="2012-09" db="EMBL/GenBank/DDBJ databases">
        <authorList>
            <person name="Martin A.A."/>
        </authorList>
    </citation>
    <scope>NUCLEOTIDE SEQUENCE</scope>
</reference>
<dbReference type="Proteomes" id="UP000035642">
    <property type="component" value="Unassembled WGS sequence"/>
</dbReference>
<feature type="domain" description="TIL" evidence="2">
    <location>
        <begin position="23"/>
        <end position="85"/>
    </location>
</feature>
<dbReference type="Pfam" id="PF01826">
    <property type="entry name" value="TIL"/>
    <property type="match status" value="1"/>
</dbReference>
<sequence length="118" mass="13206">LVRQFNKNHGKGAKSTFLITVQCPKNAEFRECTNLCPEKTFIQSQKLQRSPCFSLRCGPPGCMCKEGHVLLSSNKEEGCVSRETCAVFDPHRRDVPSGVLQISRNRYCGTSKSQCSFC</sequence>
<keyword evidence="1" id="KW-0722">Serine protease inhibitor</keyword>